<evidence type="ECO:0000313" key="7">
    <source>
        <dbReference type="Proteomes" id="UP000053732"/>
    </source>
</evidence>
<dbReference type="GO" id="GO:0008716">
    <property type="term" value="F:D-alanine-D-alanine ligase activity"/>
    <property type="evidence" value="ECO:0007669"/>
    <property type="project" value="InterPro"/>
</dbReference>
<dbReference type="PANTHER" id="PTHR23132:SF23">
    <property type="entry name" value="D-ALANINE--D-ALANINE LIGASE B"/>
    <property type="match status" value="1"/>
</dbReference>
<comment type="similarity">
    <text evidence="1">Belongs to the D-alanine--D-alanine ligase family.</text>
</comment>
<proteinExistence type="inferred from homology"/>
<evidence type="ECO:0000313" key="6">
    <source>
        <dbReference type="EMBL" id="CRL22110.1"/>
    </source>
</evidence>
<dbReference type="Proteomes" id="UP000053732">
    <property type="component" value="Unassembled WGS sequence"/>
</dbReference>
<dbReference type="SUPFAM" id="SSF56059">
    <property type="entry name" value="Glutathione synthetase ATP-binding domain-like"/>
    <property type="match status" value="1"/>
</dbReference>
<dbReference type="GO" id="GO:0046872">
    <property type="term" value="F:metal ion binding"/>
    <property type="evidence" value="ECO:0007669"/>
    <property type="project" value="InterPro"/>
</dbReference>
<dbReference type="InterPro" id="IPR011761">
    <property type="entry name" value="ATP-grasp"/>
</dbReference>
<dbReference type="PROSITE" id="PS50975">
    <property type="entry name" value="ATP_GRASP"/>
    <property type="match status" value="1"/>
</dbReference>
<evidence type="ECO:0000256" key="4">
    <source>
        <dbReference type="SAM" id="MobiDB-lite"/>
    </source>
</evidence>
<feature type="compositionally biased region" description="Basic and acidic residues" evidence="4">
    <location>
        <begin position="1"/>
        <end position="12"/>
    </location>
</feature>
<keyword evidence="2" id="KW-0436">Ligase</keyword>
<keyword evidence="7" id="KW-1185">Reference proteome</keyword>
<keyword evidence="3" id="KW-0547">Nucleotide-binding</keyword>
<sequence length="401" mass="44278">MDKVDRSEKSPPHSETPGGAVMYLHIPSRSIGNIQRSQWNTSSSRPLVAVLFQAIDPPIINGVRKPRKPGGYQDSGADIAYTLRSRGIEVITPQPSPSTTQHEGWCFPDSEEGIYSAVTQGATHLWANTIVFSSHPLQTASCLDSYAPTLRVVGQPPGLVEKFDDKMYLNDKLRQQGSFTLPRSWVVNEGDDLNVLLQSIPNYPVVGKPVRGRGSHGVQVCHTPPELKGHIESLFTESPVVLLEEFLSGEEATITVMPPSLDRAEYWSMPPVARFNHDQGIAPYNGTVAVTANSRVVTKEEMRDQSYEEVMRQCEEVASLIKATAPIRIDVRRFRHGSEFAIFDINMKPNMTGPGRPGREDQASLTAMAAAGCGWDYPTLLQNILHGASTLETFRQYRAPL</sequence>
<evidence type="ECO:0000256" key="1">
    <source>
        <dbReference type="ARBA" id="ARBA00010871"/>
    </source>
</evidence>
<dbReference type="Gene3D" id="3.30.1490.20">
    <property type="entry name" value="ATP-grasp fold, A domain"/>
    <property type="match status" value="1"/>
</dbReference>
<evidence type="ECO:0000256" key="2">
    <source>
        <dbReference type="ARBA" id="ARBA00022598"/>
    </source>
</evidence>
<dbReference type="STRING" id="1429867.A0A0G4P706"/>
<dbReference type="AlphaFoldDB" id="A0A0G4P706"/>
<organism evidence="6 7">
    <name type="scientific">Penicillium camemberti (strain FM 013)</name>
    <dbReference type="NCBI Taxonomy" id="1429867"/>
    <lineage>
        <taxon>Eukaryota</taxon>
        <taxon>Fungi</taxon>
        <taxon>Dikarya</taxon>
        <taxon>Ascomycota</taxon>
        <taxon>Pezizomycotina</taxon>
        <taxon>Eurotiomycetes</taxon>
        <taxon>Eurotiomycetidae</taxon>
        <taxon>Eurotiales</taxon>
        <taxon>Aspergillaceae</taxon>
        <taxon>Penicillium</taxon>
    </lineage>
</organism>
<feature type="domain" description="ATP-grasp" evidence="5">
    <location>
        <begin position="171"/>
        <end position="386"/>
    </location>
</feature>
<reference evidence="6 7" key="1">
    <citation type="journal article" date="2014" name="Nat. Commun.">
        <title>Multiple recent horizontal transfers of a large genomic region in cheese making fungi.</title>
        <authorList>
            <person name="Cheeseman K."/>
            <person name="Ropars J."/>
            <person name="Renault P."/>
            <person name="Dupont J."/>
            <person name="Gouzy J."/>
            <person name="Branca A."/>
            <person name="Abraham A.L."/>
            <person name="Ceppi M."/>
            <person name="Conseiller E."/>
            <person name="Debuchy R."/>
            <person name="Malagnac F."/>
            <person name="Goarin A."/>
            <person name="Silar P."/>
            <person name="Lacoste S."/>
            <person name="Sallet E."/>
            <person name="Bensimon A."/>
            <person name="Giraud T."/>
            <person name="Brygoo Y."/>
        </authorList>
    </citation>
    <scope>NUCLEOTIDE SEQUENCE [LARGE SCALE GENOMIC DNA]</scope>
    <source>
        <strain evidence="7">FM 013</strain>
    </source>
</reference>
<evidence type="ECO:0000259" key="5">
    <source>
        <dbReference type="PROSITE" id="PS50975"/>
    </source>
</evidence>
<dbReference type="InterPro" id="IPR011095">
    <property type="entry name" value="Dala_Dala_lig_C"/>
</dbReference>
<name>A0A0G4P706_PENC3</name>
<dbReference type="EMBL" id="HG793140">
    <property type="protein sequence ID" value="CRL22110.1"/>
    <property type="molecule type" value="Genomic_DNA"/>
</dbReference>
<gene>
    <name evidence="6" type="ORF">PCAMFM013_S007g000091</name>
</gene>
<dbReference type="InterPro" id="IPR013815">
    <property type="entry name" value="ATP_grasp_subdomain_1"/>
</dbReference>
<dbReference type="PANTHER" id="PTHR23132">
    <property type="entry name" value="D-ALANINE--D-ALANINE LIGASE"/>
    <property type="match status" value="1"/>
</dbReference>
<protein>
    <submittedName>
        <fullName evidence="6">Glutathione synthetase, prokaryotic</fullName>
    </submittedName>
</protein>
<feature type="region of interest" description="Disordered" evidence="4">
    <location>
        <begin position="1"/>
        <end position="20"/>
    </location>
</feature>
<dbReference type="Gene3D" id="3.30.470.20">
    <property type="entry name" value="ATP-grasp fold, B domain"/>
    <property type="match status" value="1"/>
</dbReference>
<keyword evidence="3" id="KW-0067">ATP-binding</keyword>
<dbReference type="Pfam" id="PF07478">
    <property type="entry name" value="Dala_Dala_lig_C"/>
    <property type="match status" value="1"/>
</dbReference>
<dbReference type="GO" id="GO:0005524">
    <property type="term" value="F:ATP binding"/>
    <property type="evidence" value="ECO:0007669"/>
    <property type="project" value="UniProtKB-UniRule"/>
</dbReference>
<accession>A0A0G4P706</accession>
<evidence type="ECO:0000256" key="3">
    <source>
        <dbReference type="PROSITE-ProRule" id="PRU00409"/>
    </source>
</evidence>